<feature type="transmembrane region" description="Helical" evidence="1">
    <location>
        <begin position="28"/>
        <end position="48"/>
    </location>
</feature>
<keyword evidence="1" id="KW-0812">Transmembrane</keyword>
<keyword evidence="1" id="KW-0472">Membrane</keyword>
<keyword evidence="1" id="KW-1133">Transmembrane helix</keyword>
<organism evidence="2">
    <name type="scientific">Dasosvirus sp</name>
    <dbReference type="NCBI Taxonomy" id="2487764"/>
    <lineage>
        <taxon>Viruses</taxon>
        <taxon>Varidnaviria</taxon>
        <taxon>Bamfordvirae</taxon>
        <taxon>Nucleocytoviricota</taxon>
        <taxon>Megaviricetes</taxon>
        <taxon>Imitervirales</taxon>
        <taxon>Mimiviridae</taxon>
        <taxon>Klosneuvirinae</taxon>
    </lineage>
</organism>
<reference evidence="2" key="1">
    <citation type="submission" date="2018-10" db="EMBL/GenBank/DDBJ databases">
        <title>Hidden diversity of soil giant viruses.</title>
        <authorList>
            <person name="Schulz F."/>
            <person name="Alteio L."/>
            <person name="Goudeau D."/>
            <person name="Ryan E.M."/>
            <person name="Malmstrom R.R."/>
            <person name="Blanchard J."/>
            <person name="Woyke T."/>
        </authorList>
    </citation>
    <scope>NUCLEOTIDE SEQUENCE</scope>
    <source>
        <strain evidence="2">DSV1</strain>
    </source>
</reference>
<accession>A0A3G4ZRQ6</accession>
<gene>
    <name evidence="2" type="ORF">Dasosvirus9_4</name>
</gene>
<protein>
    <submittedName>
        <fullName evidence="2">Uncharacterized protein</fullName>
    </submittedName>
</protein>
<name>A0A3G4ZRQ6_9VIRU</name>
<dbReference type="EMBL" id="MK072050">
    <property type="protein sequence ID" value="AYV77580.1"/>
    <property type="molecule type" value="Genomic_DNA"/>
</dbReference>
<proteinExistence type="predicted"/>
<evidence type="ECO:0000313" key="2">
    <source>
        <dbReference type="EMBL" id="AYV77580.1"/>
    </source>
</evidence>
<sequence>MDLFTCFLFLIVLSLIFGGAGGVLTWVGLCALLILVVLAVNGGGVIVVG</sequence>
<evidence type="ECO:0000256" key="1">
    <source>
        <dbReference type="SAM" id="Phobius"/>
    </source>
</evidence>